<proteinExistence type="predicted"/>
<protein>
    <submittedName>
        <fullName evidence="2">Uncharacterized protein</fullName>
    </submittedName>
</protein>
<keyword evidence="1" id="KW-0472">Membrane</keyword>
<feature type="transmembrane region" description="Helical" evidence="1">
    <location>
        <begin position="6"/>
        <end position="27"/>
    </location>
</feature>
<dbReference type="VEuPathDB" id="MicrosporidiaDB:EHP00_1721"/>
<accession>A0A1W0E663</accession>
<evidence type="ECO:0000313" key="3">
    <source>
        <dbReference type="Proteomes" id="UP000192758"/>
    </source>
</evidence>
<gene>
    <name evidence="2" type="ORF">EHP00_1721</name>
</gene>
<reference evidence="2 3" key="1">
    <citation type="journal article" date="2017" name="Environ. Microbiol.">
        <title>Decay of the glycolytic pathway and adaptation to intranuclear parasitism within Enterocytozoonidae microsporidia.</title>
        <authorList>
            <person name="Wiredu Boakye D."/>
            <person name="Jaroenlak P."/>
            <person name="Prachumwat A."/>
            <person name="Williams T.A."/>
            <person name="Bateman K.S."/>
            <person name="Itsathitphaisarn O."/>
            <person name="Sritunyalucksana K."/>
            <person name="Paszkiewicz K.H."/>
            <person name="Moore K.A."/>
            <person name="Stentiford G.D."/>
            <person name="Williams B.A."/>
        </authorList>
    </citation>
    <scope>NUCLEOTIDE SEQUENCE [LARGE SCALE GENOMIC DNA]</scope>
    <source>
        <strain evidence="2 3">TH1</strain>
    </source>
</reference>
<evidence type="ECO:0000313" key="2">
    <source>
        <dbReference type="EMBL" id="OQS54744.1"/>
    </source>
</evidence>
<dbReference type="AlphaFoldDB" id="A0A1W0E663"/>
<keyword evidence="1" id="KW-1133">Transmembrane helix</keyword>
<organism evidence="2 3">
    <name type="scientific">Ecytonucleospora hepatopenaei</name>
    <dbReference type="NCBI Taxonomy" id="646526"/>
    <lineage>
        <taxon>Eukaryota</taxon>
        <taxon>Fungi</taxon>
        <taxon>Fungi incertae sedis</taxon>
        <taxon>Microsporidia</taxon>
        <taxon>Enterocytozoonidae</taxon>
        <taxon>Ecytonucleospora</taxon>
    </lineage>
</organism>
<keyword evidence="3" id="KW-1185">Reference proteome</keyword>
<name>A0A1W0E663_9MICR</name>
<dbReference type="EMBL" id="MNPJ01000017">
    <property type="protein sequence ID" value="OQS54744.1"/>
    <property type="molecule type" value="Genomic_DNA"/>
</dbReference>
<evidence type="ECO:0000256" key="1">
    <source>
        <dbReference type="SAM" id="Phobius"/>
    </source>
</evidence>
<dbReference type="Proteomes" id="UP000192758">
    <property type="component" value="Unassembled WGS sequence"/>
</dbReference>
<sequence length="91" mass="11082">MFFVFIFYFNLILYDTMFIYGISYLFVNCKPNKNHLIYNNIYLINNNSDKLRNILFSLFITIIILTCLIIFYIVFCLFKEYIVPFRVDESI</sequence>
<keyword evidence="1" id="KW-0812">Transmembrane</keyword>
<feature type="transmembrane region" description="Helical" evidence="1">
    <location>
        <begin position="54"/>
        <end position="75"/>
    </location>
</feature>
<comment type="caution">
    <text evidence="2">The sequence shown here is derived from an EMBL/GenBank/DDBJ whole genome shotgun (WGS) entry which is preliminary data.</text>
</comment>